<dbReference type="Proteomes" id="UP001548590">
    <property type="component" value="Unassembled WGS sequence"/>
</dbReference>
<organism evidence="1 2">
    <name type="scientific">Uliginosibacterium paludis</name>
    <dbReference type="NCBI Taxonomy" id="1615952"/>
    <lineage>
        <taxon>Bacteria</taxon>
        <taxon>Pseudomonadati</taxon>
        <taxon>Pseudomonadota</taxon>
        <taxon>Betaproteobacteria</taxon>
        <taxon>Rhodocyclales</taxon>
        <taxon>Zoogloeaceae</taxon>
        <taxon>Uliginosibacterium</taxon>
    </lineage>
</organism>
<name>A0ABV2CMI1_9RHOO</name>
<protein>
    <recommendedName>
        <fullName evidence="3">PilZ domain-containing protein</fullName>
    </recommendedName>
</protein>
<accession>A0ABV2CMI1</accession>
<proteinExistence type="predicted"/>
<reference evidence="1 2" key="1">
    <citation type="submission" date="2024-07" db="EMBL/GenBank/DDBJ databases">
        <title>Uliginosibacterium paludis KCTC:42655.</title>
        <authorList>
            <person name="Kim M.K."/>
        </authorList>
    </citation>
    <scope>NUCLEOTIDE SEQUENCE [LARGE SCALE GENOMIC DNA]</scope>
    <source>
        <strain evidence="1 2">KCTC 42655</strain>
    </source>
</reference>
<comment type="caution">
    <text evidence="1">The sequence shown here is derived from an EMBL/GenBank/DDBJ whole genome shotgun (WGS) entry which is preliminary data.</text>
</comment>
<dbReference type="RefSeq" id="WP_345924222.1">
    <property type="nucleotide sequence ID" value="NZ_JBDIVF010000001.1"/>
</dbReference>
<evidence type="ECO:0008006" key="3">
    <source>
        <dbReference type="Google" id="ProtNLM"/>
    </source>
</evidence>
<dbReference type="EMBL" id="JBEWLZ010000002">
    <property type="protein sequence ID" value="MET1489093.1"/>
    <property type="molecule type" value="Genomic_DNA"/>
</dbReference>
<evidence type="ECO:0000313" key="2">
    <source>
        <dbReference type="Proteomes" id="UP001548590"/>
    </source>
</evidence>
<evidence type="ECO:0000313" key="1">
    <source>
        <dbReference type="EMBL" id="MET1489093.1"/>
    </source>
</evidence>
<sequence>MSTDPLNTADPTRPIVEWLNAPPSRDITTEILALDEQLDALHGPSISSQQFHHCIELFHARAQALAVAHRHALRAEALPLPSPVLTRARAVSASLMRVAQGFERVLTDADARSGLPQKRLDETTPARALRLLCEVFLVMSQAGLEPDPELWRLAWRLYSISRNANGAVEPAANPVETALFAYKRLLAMPSLAPAELAPAELDWAADFLGRVTNLVHVQETRPPSLDGAWYWLDPAGSAEPQACVRREAPEGRSLLFFSTTGLARRASELLLRHASPGELPELMTHPDFPGVLPVPLLEKLHARWSVPPRREQSRRRQDYPVQACVGLSAIWNTLRYGNDADLITEWSVINESPGGYAIMNVQGRAAGLQAGMAIALRRDPRDTWSLCVVRWIRSDAINQIEIGLQMLSRGAIPVNVGFRGAERDVGIVRALVLPVLPALRQHQAVMAPAGTYSSRRFTLVSDIDRVYVAQCRLLSLDLQTSGVELFQFEIDPYPL</sequence>
<keyword evidence="2" id="KW-1185">Reference proteome</keyword>
<gene>
    <name evidence="1" type="ORF">ABVT11_04595</name>
</gene>